<comment type="caution">
    <text evidence="1">The sequence shown here is derived from an EMBL/GenBank/DDBJ whole genome shotgun (WGS) entry which is preliminary data.</text>
</comment>
<reference evidence="1 2" key="1">
    <citation type="journal article" date="2015" name="Parasit. Vectors">
        <title>Draft genome of the scabies mite.</title>
        <authorList>
            <person name="Rider S.D.Jr."/>
            <person name="Morgan M.S."/>
            <person name="Arlian L.G."/>
        </authorList>
    </citation>
    <scope>NUCLEOTIDE SEQUENCE [LARGE SCALE GENOMIC DNA]</scope>
    <source>
        <strain evidence="1">Arlian Lab</strain>
    </source>
</reference>
<dbReference type="OrthoDB" id="414661at2759"/>
<dbReference type="VEuPathDB" id="VectorBase:SSCA003772"/>
<accession>A0A131ZSZ4</accession>
<organism evidence="1 2">
    <name type="scientific">Sarcoptes scabiei</name>
    <name type="common">Itch mite</name>
    <name type="synonym">Acarus scabiei</name>
    <dbReference type="NCBI Taxonomy" id="52283"/>
    <lineage>
        <taxon>Eukaryota</taxon>
        <taxon>Metazoa</taxon>
        <taxon>Ecdysozoa</taxon>
        <taxon>Arthropoda</taxon>
        <taxon>Chelicerata</taxon>
        <taxon>Arachnida</taxon>
        <taxon>Acari</taxon>
        <taxon>Acariformes</taxon>
        <taxon>Sarcoptiformes</taxon>
        <taxon>Astigmata</taxon>
        <taxon>Psoroptidia</taxon>
        <taxon>Sarcoptoidea</taxon>
        <taxon>Sarcoptidae</taxon>
        <taxon>Sarcoptinae</taxon>
        <taxon>Sarcoptes</taxon>
    </lineage>
</organism>
<evidence type="ECO:0000313" key="2">
    <source>
        <dbReference type="Proteomes" id="UP000616769"/>
    </source>
</evidence>
<dbReference type="EMBL" id="JXLN01000002">
    <property type="protein sequence ID" value="KPL93600.1"/>
    <property type="molecule type" value="Genomic_DNA"/>
</dbReference>
<gene>
    <name evidence="1" type="ORF">QR98_0000600</name>
</gene>
<dbReference type="AlphaFoldDB" id="A0A131ZSZ4"/>
<name>A0A131ZSZ4_SARSC</name>
<protein>
    <submittedName>
        <fullName evidence="1">Uncharacterized protein</fullName>
    </submittedName>
</protein>
<sequence length="187" mass="21131">MQTFRSTLNLFLKFYSNRFAFDWLPVWILLNLHSSLVTSIKIRPKICQNALGQEGTCMFVWECIKTEGKHLGTCSDGFLFGSCCAHNDSDNIINSLNQSQQTVINTKPSSPSMVTSYPQEFTTTNPYQTQKNHSTTLASDFVTTNTLIHSSQTTNSVSVINVTTQRPKPITSPWIVFTSNHLFHHCF</sequence>
<proteinExistence type="predicted"/>
<dbReference type="Proteomes" id="UP000616769">
    <property type="component" value="Unassembled WGS sequence"/>
</dbReference>
<evidence type="ECO:0000313" key="1">
    <source>
        <dbReference type="EMBL" id="KPL93600.1"/>
    </source>
</evidence>